<dbReference type="EMBL" id="JAMXIB010000009">
    <property type="protein sequence ID" value="MCO5725457.1"/>
    <property type="molecule type" value="Genomic_DNA"/>
</dbReference>
<feature type="domain" description="PhoD-like phosphatase metallophosphatase" evidence="1">
    <location>
        <begin position="59"/>
        <end position="271"/>
    </location>
</feature>
<name>A0ABT1B0R2_9FLAO</name>
<reference evidence="2 3" key="1">
    <citation type="submission" date="2022-06" db="EMBL/GenBank/DDBJ databases">
        <authorList>
            <person name="Xuan X."/>
        </authorList>
    </citation>
    <scope>NUCLEOTIDE SEQUENCE [LARGE SCALE GENOMIC DNA]</scope>
    <source>
        <strain evidence="2 3">2V75</strain>
    </source>
</reference>
<gene>
    <name evidence="2" type="ORF">NG653_11360</name>
</gene>
<dbReference type="PROSITE" id="PS51257">
    <property type="entry name" value="PROKAR_LIPOPROTEIN"/>
    <property type="match status" value="1"/>
</dbReference>
<accession>A0ABT1B0R2</accession>
<dbReference type="InterPro" id="IPR018946">
    <property type="entry name" value="PhoD-like_MPP"/>
</dbReference>
<dbReference type="SUPFAM" id="SSF56300">
    <property type="entry name" value="Metallo-dependent phosphatases"/>
    <property type="match status" value="1"/>
</dbReference>
<dbReference type="PANTHER" id="PTHR33987">
    <property type="entry name" value="CALCINEURIN-LIKE METALLO-PHOSPHOESTERASE SUPERFAMILY PROTEIN"/>
    <property type="match status" value="1"/>
</dbReference>
<dbReference type="InterPro" id="IPR038607">
    <property type="entry name" value="PhoD-like_sf"/>
</dbReference>
<dbReference type="Proteomes" id="UP001206312">
    <property type="component" value="Unassembled WGS sequence"/>
</dbReference>
<protein>
    <submittedName>
        <fullName evidence="2">Alkaline phosphatase family protein</fullName>
    </submittedName>
</protein>
<evidence type="ECO:0000259" key="1">
    <source>
        <dbReference type="Pfam" id="PF09423"/>
    </source>
</evidence>
<evidence type="ECO:0000313" key="2">
    <source>
        <dbReference type="EMBL" id="MCO5725457.1"/>
    </source>
</evidence>
<comment type="caution">
    <text evidence="2">The sequence shown here is derived from an EMBL/GenBank/DDBJ whole genome shotgun (WGS) entry which is preliminary data.</text>
</comment>
<sequence>MKKQVYLWCSLLLLAGCKTSKPLPPGVSGAQDGTFRIALGSCNDTDRENFLWDDILSLKPDLWIWGGDNIYADTGDRDSLRAFYKAQKQIPGYLALEQSTPIIGTWDDHDYGLNDAGSEFEAKARSQQEFLTFMGVPENSPRRRQEGVYTSHTYSLPGGSVKVMVLDTRYFRSPLTRDPGGNKRFIPNPEGEGTVLGEAQWAWLERELRKSGADFNILVSSIQVLSGQHGFETWGNFPHETRRLLQLIADSGARGVFVLSGDRHISEFSRTATPPLAYPLVDFTSSGLTHAYTGFRGEPNPFRVGDVVSTESFGYLVLDFNANRAIFRIVGDGGEILGELAQQY</sequence>
<dbReference type="InterPro" id="IPR029052">
    <property type="entry name" value="Metallo-depent_PP-like"/>
</dbReference>
<dbReference type="Gene3D" id="3.60.21.70">
    <property type="entry name" value="PhoD-like phosphatase"/>
    <property type="match status" value="1"/>
</dbReference>
<dbReference type="Pfam" id="PF09423">
    <property type="entry name" value="PhoD"/>
    <property type="match status" value="1"/>
</dbReference>
<evidence type="ECO:0000313" key="3">
    <source>
        <dbReference type="Proteomes" id="UP001206312"/>
    </source>
</evidence>
<organism evidence="2 3">
    <name type="scientific">Robiginitalea marina</name>
    <dbReference type="NCBI Taxonomy" id="2954105"/>
    <lineage>
        <taxon>Bacteria</taxon>
        <taxon>Pseudomonadati</taxon>
        <taxon>Bacteroidota</taxon>
        <taxon>Flavobacteriia</taxon>
        <taxon>Flavobacteriales</taxon>
        <taxon>Flavobacteriaceae</taxon>
        <taxon>Robiginitalea</taxon>
    </lineage>
</organism>
<dbReference type="CDD" id="cd07389">
    <property type="entry name" value="MPP_PhoD"/>
    <property type="match status" value="1"/>
</dbReference>
<keyword evidence="3" id="KW-1185">Reference proteome</keyword>
<proteinExistence type="predicted"/>
<dbReference type="PANTHER" id="PTHR33987:SF1">
    <property type="entry name" value="CALCINEURIN-LIKE METALLO-PHOSPHOESTERASE SUPERFAMILY PROTEIN"/>
    <property type="match status" value="1"/>
</dbReference>
<dbReference type="RefSeq" id="WP_252741830.1">
    <property type="nucleotide sequence ID" value="NZ_JAMXIB010000009.1"/>
</dbReference>